<dbReference type="PROSITE" id="PS51017">
    <property type="entry name" value="CCT"/>
    <property type="match status" value="1"/>
</dbReference>
<dbReference type="InterPro" id="IPR036034">
    <property type="entry name" value="PDZ_sf"/>
</dbReference>
<comment type="subcellular location">
    <subcellularLocation>
        <location evidence="1">Nucleus</location>
    </subcellularLocation>
</comment>
<feature type="region of interest" description="Disordered" evidence="3">
    <location>
        <begin position="490"/>
        <end position="617"/>
    </location>
</feature>
<evidence type="ECO:0000259" key="4">
    <source>
        <dbReference type="PROSITE" id="PS50106"/>
    </source>
</evidence>
<dbReference type="Gene3D" id="2.30.42.10">
    <property type="match status" value="1"/>
</dbReference>
<sequence>MNIAHNRVPEPTAIPGKFMYASTIQQTTSPPPSTMLRDLISSRFEYSRGISCDATPEAQDLLRSQELFLSVVLDWQRQEQKAEASEQDTIVHSSPPLKHEPLYSSSFDSSEGSDHEGSHALLKLTKSTRSSKVPTGDPSPTNIAKVHYVPTNLQVPALNLNNILPIPSKKIGVYTPRSRRVLIEKYMEKRTKRLSRKKVRYRVRKTLANARPRVKGRFVKTEQPLTAAAVEEMEKRQMQITSKQELDMDHHQTFIKLEKQTRSDVSDILNSITTQYRRRGRDINWEDWASQLESSMGSLLPKQYHDSPIPDVFNELINLLADAEEDNSQPTYLRALHGCAIYVVLCISLYISQRHPSIWESDPTVSALLEHYLVDIKALWTRRKTKKQQTLEAFEGTMEEKVLRRRPGDRLGMTLISLESGVPGSIFVSSVLPDTPSERAGICVGWELMSIEKQSAEVLTVESIGHIVARTKGDIRVVFQTTPSQRFLTWQKKASNTGTTTKATKKKAHEEQQKKRKHANAKKHKDDDANTNESENADDKHEETPTKNKHTTPSKRKVKLAAPPTNDETSESEQSPRKKTPKVARGQRSISDFVVPTPPVSSPPRVEAAGTTRQSRAEHAKMNMVVQRLMTMGFKREDALLSYEKVGPSTDACMLWLVSYIEEKKFQNDMNKAQIASELQKRTEDSQHKEKVEEVIRETSSLRTLFAQSLVFIEASNVGTLQNFLDSEMTTVSADNKLRQHFVELFTLETKAKKWYGKPAECYIVQLLKSIESTLEQHDLKKCTCLNTVQDNCGLVKAVAKEIADLKHHMFDMPTNCGGIPEAFIKADESLHFSLEDDGFEVIEVEQEETHDVE</sequence>
<protein>
    <recommendedName>
        <fullName evidence="8">PDZ domain-containing protein</fullName>
    </recommendedName>
</protein>
<dbReference type="CDD" id="cd00136">
    <property type="entry name" value="PDZ_canonical"/>
    <property type="match status" value="1"/>
</dbReference>
<keyword evidence="7" id="KW-1185">Reference proteome</keyword>
<dbReference type="AlphaFoldDB" id="A0A1V9Y779"/>
<gene>
    <name evidence="6" type="ORF">THRCLA_11603</name>
</gene>
<feature type="compositionally biased region" description="Low complexity" evidence="3">
    <location>
        <begin position="492"/>
        <end position="502"/>
    </location>
</feature>
<keyword evidence="2" id="KW-0539">Nucleus</keyword>
<reference evidence="6 7" key="1">
    <citation type="journal article" date="2014" name="Genome Biol. Evol.">
        <title>The secreted proteins of Achlya hypogyna and Thraustotheca clavata identify the ancestral oomycete secretome and reveal gene acquisitions by horizontal gene transfer.</title>
        <authorList>
            <person name="Misner I."/>
            <person name="Blouin N."/>
            <person name="Leonard G."/>
            <person name="Richards T.A."/>
            <person name="Lane C.E."/>
        </authorList>
    </citation>
    <scope>NUCLEOTIDE SEQUENCE [LARGE SCALE GENOMIC DNA]</scope>
    <source>
        <strain evidence="6 7">ATCC 34112</strain>
    </source>
</reference>
<dbReference type="PROSITE" id="PS50106">
    <property type="entry name" value="PDZ"/>
    <property type="match status" value="1"/>
</dbReference>
<feature type="domain" description="PDZ" evidence="4">
    <location>
        <begin position="400"/>
        <end position="483"/>
    </location>
</feature>
<evidence type="ECO:0000313" key="6">
    <source>
        <dbReference type="EMBL" id="OQR81581.1"/>
    </source>
</evidence>
<feature type="domain" description="CCT" evidence="5">
    <location>
        <begin position="179"/>
        <end position="221"/>
    </location>
</feature>
<accession>A0A1V9Y779</accession>
<dbReference type="Pfam" id="PF06203">
    <property type="entry name" value="CCT"/>
    <property type="match status" value="1"/>
</dbReference>
<dbReference type="PANTHER" id="PTHR31319:SF77">
    <property type="entry name" value="ZINC FINGER PROTEIN CONSTANS-LIKE 4"/>
    <property type="match status" value="1"/>
</dbReference>
<feature type="compositionally biased region" description="Basic residues" evidence="3">
    <location>
        <begin position="514"/>
        <end position="523"/>
    </location>
</feature>
<dbReference type="STRING" id="74557.A0A1V9Y779"/>
<evidence type="ECO:0000256" key="1">
    <source>
        <dbReference type="ARBA" id="ARBA00004123"/>
    </source>
</evidence>
<evidence type="ECO:0000259" key="5">
    <source>
        <dbReference type="PROSITE" id="PS51017"/>
    </source>
</evidence>
<dbReference type="InterPro" id="IPR010402">
    <property type="entry name" value="CCT_domain"/>
</dbReference>
<comment type="caution">
    <text evidence="6">The sequence shown here is derived from an EMBL/GenBank/DDBJ whole genome shotgun (WGS) entry which is preliminary data.</text>
</comment>
<dbReference type="OrthoDB" id="153872at2759"/>
<organism evidence="6 7">
    <name type="scientific">Thraustotheca clavata</name>
    <dbReference type="NCBI Taxonomy" id="74557"/>
    <lineage>
        <taxon>Eukaryota</taxon>
        <taxon>Sar</taxon>
        <taxon>Stramenopiles</taxon>
        <taxon>Oomycota</taxon>
        <taxon>Saprolegniomycetes</taxon>
        <taxon>Saprolegniales</taxon>
        <taxon>Achlyaceae</taxon>
        <taxon>Thraustotheca</taxon>
    </lineage>
</organism>
<evidence type="ECO:0000256" key="2">
    <source>
        <dbReference type="ARBA" id="ARBA00023242"/>
    </source>
</evidence>
<evidence type="ECO:0000256" key="3">
    <source>
        <dbReference type="SAM" id="MobiDB-lite"/>
    </source>
</evidence>
<feature type="compositionally biased region" description="Basic and acidic residues" evidence="3">
    <location>
        <begin position="537"/>
        <end position="546"/>
    </location>
</feature>
<evidence type="ECO:0008006" key="8">
    <source>
        <dbReference type="Google" id="ProtNLM"/>
    </source>
</evidence>
<dbReference type="InterPro" id="IPR001478">
    <property type="entry name" value="PDZ"/>
</dbReference>
<dbReference type="GO" id="GO:0005634">
    <property type="term" value="C:nucleus"/>
    <property type="evidence" value="ECO:0007669"/>
    <property type="project" value="UniProtKB-SubCell"/>
</dbReference>
<dbReference type="PANTHER" id="PTHR31319">
    <property type="entry name" value="ZINC FINGER PROTEIN CONSTANS-LIKE 4"/>
    <property type="match status" value="1"/>
</dbReference>
<proteinExistence type="predicted"/>
<feature type="region of interest" description="Disordered" evidence="3">
    <location>
        <begin position="84"/>
        <end position="117"/>
    </location>
</feature>
<evidence type="ECO:0000313" key="7">
    <source>
        <dbReference type="Proteomes" id="UP000243217"/>
    </source>
</evidence>
<dbReference type="SUPFAM" id="SSF50156">
    <property type="entry name" value="PDZ domain-like"/>
    <property type="match status" value="1"/>
</dbReference>
<dbReference type="SUPFAM" id="SSF46934">
    <property type="entry name" value="UBA-like"/>
    <property type="match status" value="1"/>
</dbReference>
<feature type="compositionally biased region" description="Basic residues" evidence="3">
    <location>
        <begin position="547"/>
        <end position="559"/>
    </location>
</feature>
<dbReference type="InterPro" id="IPR009060">
    <property type="entry name" value="UBA-like_sf"/>
</dbReference>
<name>A0A1V9Y779_9STRA</name>
<dbReference type="InterPro" id="IPR045281">
    <property type="entry name" value="CONSTANS-like"/>
</dbReference>
<dbReference type="Proteomes" id="UP000243217">
    <property type="component" value="Unassembled WGS sequence"/>
</dbReference>
<dbReference type="EMBL" id="JNBS01004948">
    <property type="protein sequence ID" value="OQR81581.1"/>
    <property type="molecule type" value="Genomic_DNA"/>
</dbReference>